<dbReference type="Gene3D" id="1.20.1070.10">
    <property type="entry name" value="Rhodopsin 7-helix transmembrane proteins"/>
    <property type="match status" value="1"/>
</dbReference>
<dbReference type="InterPro" id="IPR038602">
    <property type="entry name" value="Mite_allergen_7_sf"/>
</dbReference>
<feature type="transmembrane region" description="Helical" evidence="5">
    <location>
        <begin position="486"/>
        <end position="513"/>
    </location>
</feature>
<dbReference type="WBParaSite" id="maker-uti_cns_0011331-snap-gene-0.2-mRNA-1">
    <property type="protein sequence ID" value="maker-uti_cns_0011331-snap-gene-0.2-mRNA-1"/>
    <property type="gene ID" value="maker-uti_cns_0011331-snap-gene-0.2"/>
</dbReference>
<evidence type="ECO:0000259" key="6">
    <source>
        <dbReference type="PROSITE" id="PS50262"/>
    </source>
</evidence>
<dbReference type="InterPro" id="IPR000276">
    <property type="entry name" value="GPCR_Rhodpsn"/>
</dbReference>
<evidence type="ECO:0000256" key="5">
    <source>
        <dbReference type="SAM" id="Phobius"/>
    </source>
</evidence>
<dbReference type="Proteomes" id="UP000095280">
    <property type="component" value="Unplaced"/>
</dbReference>
<dbReference type="PANTHER" id="PTHR45698:SF1">
    <property type="entry name" value="TRACE AMINE-ASSOCIATED RECEPTOR 13C-LIKE"/>
    <property type="match status" value="1"/>
</dbReference>
<evidence type="ECO:0000256" key="4">
    <source>
        <dbReference type="ARBA" id="ARBA00023136"/>
    </source>
</evidence>
<keyword evidence="4 5" id="KW-0472">Membrane</keyword>
<evidence type="ECO:0000256" key="1">
    <source>
        <dbReference type="ARBA" id="ARBA00004370"/>
    </source>
</evidence>
<dbReference type="GO" id="GO:0016020">
    <property type="term" value="C:membrane"/>
    <property type="evidence" value="ECO:0007669"/>
    <property type="project" value="UniProtKB-SubCell"/>
</dbReference>
<dbReference type="Gene3D" id="3.15.10.50">
    <property type="match status" value="1"/>
</dbReference>
<keyword evidence="3 5" id="KW-1133">Transmembrane helix</keyword>
<comment type="subcellular location">
    <subcellularLocation>
        <location evidence="1">Membrane</location>
    </subcellularLocation>
</comment>
<feature type="transmembrane region" description="Helical" evidence="5">
    <location>
        <begin position="285"/>
        <end position="305"/>
    </location>
</feature>
<dbReference type="PROSITE" id="PS50262">
    <property type="entry name" value="G_PROTEIN_RECEP_F1_2"/>
    <property type="match status" value="1"/>
</dbReference>
<keyword evidence="2 5" id="KW-0812">Transmembrane</keyword>
<dbReference type="PANTHER" id="PTHR45698">
    <property type="entry name" value="TRACE AMINE-ASSOCIATED RECEPTOR 19N-RELATED"/>
    <property type="match status" value="1"/>
</dbReference>
<evidence type="ECO:0000313" key="8">
    <source>
        <dbReference type="WBParaSite" id="maker-uti_cns_0011331-snap-gene-0.2-mRNA-1"/>
    </source>
</evidence>
<reference evidence="8" key="1">
    <citation type="submission" date="2016-11" db="UniProtKB">
        <authorList>
            <consortium name="WormBaseParasite"/>
        </authorList>
    </citation>
    <scope>IDENTIFICATION</scope>
</reference>
<accession>A0A1I8ICK7</accession>
<keyword evidence="7" id="KW-1185">Reference proteome</keyword>
<dbReference type="CDD" id="cd00637">
    <property type="entry name" value="7tm_classA_rhodopsin-like"/>
    <property type="match status" value="1"/>
</dbReference>
<feature type="transmembrane region" description="Helical" evidence="5">
    <location>
        <begin position="525"/>
        <end position="551"/>
    </location>
</feature>
<feature type="domain" description="G-protein coupled receptors family 1 profile" evidence="6">
    <location>
        <begin position="296"/>
        <end position="497"/>
    </location>
</feature>
<dbReference type="AlphaFoldDB" id="A0A1I8ICK7"/>
<proteinExistence type="predicted"/>
<name>A0A1I8ICK7_9PLAT</name>
<dbReference type="InterPro" id="IPR017452">
    <property type="entry name" value="GPCR_Rhodpsn_7TM"/>
</dbReference>
<dbReference type="SUPFAM" id="SSF81321">
    <property type="entry name" value="Family A G protein-coupled receptor-like"/>
    <property type="match status" value="1"/>
</dbReference>
<evidence type="ECO:0000313" key="7">
    <source>
        <dbReference type="Proteomes" id="UP000095280"/>
    </source>
</evidence>
<feature type="transmembrane region" description="Helical" evidence="5">
    <location>
        <begin position="443"/>
        <end position="466"/>
    </location>
</feature>
<dbReference type="GO" id="GO:0004930">
    <property type="term" value="F:G protein-coupled receptor activity"/>
    <property type="evidence" value="ECO:0007669"/>
    <property type="project" value="InterPro"/>
</dbReference>
<organism evidence="7 8">
    <name type="scientific">Macrostomum lignano</name>
    <dbReference type="NCBI Taxonomy" id="282301"/>
    <lineage>
        <taxon>Eukaryota</taxon>
        <taxon>Metazoa</taxon>
        <taxon>Spiralia</taxon>
        <taxon>Lophotrochozoa</taxon>
        <taxon>Platyhelminthes</taxon>
        <taxon>Rhabditophora</taxon>
        <taxon>Macrostomorpha</taxon>
        <taxon>Macrostomida</taxon>
        <taxon>Macrostomidae</taxon>
        <taxon>Macrostomum</taxon>
    </lineage>
</organism>
<protein>
    <submittedName>
        <fullName evidence="8">G_PROTEIN_RECEP_F1_2 domain-containing protein</fullName>
    </submittedName>
</protein>
<dbReference type="Pfam" id="PF00001">
    <property type="entry name" value="7tm_1"/>
    <property type="match status" value="1"/>
</dbReference>
<evidence type="ECO:0000256" key="2">
    <source>
        <dbReference type="ARBA" id="ARBA00022692"/>
    </source>
</evidence>
<evidence type="ECO:0000256" key="3">
    <source>
        <dbReference type="ARBA" id="ARBA00022989"/>
    </source>
</evidence>
<sequence>MNELRKLANIRDVADIKDVAVDVAGRVAGQFGERLAREKANQLVERLAEHLNSAIVDAGLDPIQAPVANVSFTAQVACLPLPGNARLHDGNVRGLASVRVHNAGNNEDGLSIRVEDNSKIFVKIALAIGPVTASVNGDASVSCCFGANPVFTLTCPPLVLRLCFNGDLVERQLTVTEFTLDDPPELNSEVGNLDGGSAASWIEPLAEKVSQMERERLIEAAKNKVVELAKSYIEDPQSIAELIFGPHWLGASLSLAANQSCPADPAACPLCYHTQKSWRPHQFRLYLATGVLSCIANLLVVMAVLHRGMRYSCHWYLVAMAISDSLHASCLAAITQLIGSGGLPLDSGAALCKALYYGYFLCKSVSNWTVVTLSAELCAALCRPFRRPRRGGLSDLRGGLLLSGAEFCALAAAASPRLVFVGAPNGETDRANMLCAIERRQEFLYYAIFETLALTYVLPVALNLLLSAYSVCRLLRGRRRGQLTRVLMLAALASTMFNAPYATVLAATQLGLFDADGLFHLGLCLYYATSAWSCLGVFCNLTIFLTFYAAFRRSLVSLLTCQPRRRAEPR</sequence>